<evidence type="ECO:0000256" key="5">
    <source>
        <dbReference type="SAM" id="Phobius"/>
    </source>
</evidence>
<evidence type="ECO:0000256" key="2">
    <source>
        <dbReference type="ARBA" id="ARBA00022692"/>
    </source>
</evidence>
<comment type="subcellular location">
    <subcellularLocation>
        <location evidence="1">Membrane</location>
        <topology evidence="1">Single-pass membrane protein</topology>
    </subcellularLocation>
</comment>
<accession>A0A239EES7</accession>
<protein>
    <submittedName>
        <fullName evidence="7">Autotransporter secretion inner membrane protein TamB</fullName>
    </submittedName>
</protein>
<keyword evidence="8" id="KW-1185">Reference proteome</keyword>
<dbReference type="Proteomes" id="UP000198281">
    <property type="component" value="Unassembled WGS sequence"/>
</dbReference>
<dbReference type="Pfam" id="PF04357">
    <property type="entry name" value="TamB"/>
    <property type="match status" value="1"/>
</dbReference>
<evidence type="ECO:0000256" key="1">
    <source>
        <dbReference type="ARBA" id="ARBA00004167"/>
    </source>
</evidence>
<evidence type="ECO:0000313" key="8">
    <source>
        <dbReference type="Proteomes" id="UP000198281"/>
    </source>
</evidence>
<dbReference type="OrthoDB" id="7784409at2"/>
<name>A0A239EES7_9SPHN</name>
<feature type="domain" description="Translocation and assembly module TamB C-terminal" evidence="6">
    <location>
        <begin position="1052"/>
        <end position="1389"/>
    </location>
</feature>
<dbReference type="EMBL" id="FZOS01000006">
    <property type="protein sequence ID" value="SNS42513.1"/>
    <property type="molecule type" value="Genomic_DNA"/>
</dbReference>
<keyword evidence="3 5" id="KW-1133">Transmembrane helix</keyword>
<dbReference type="GO" id="GO:0097347">
    <property type="term" value="C:TAM protein secretion complex"/>
    <property type="evidence" value="ECO:0007669"/>
    <property type="project" value="TreeGrafter"/>
</dbReference>
<sequence>MIPEGETPPPASSPGRRKSRLWAPVRWLLWALAGLIALAGAALLAIDTDPGHRFLADRVAQLSPSSGLKIRIGRIDGSLWGRTKLRDLRLYDPRGLFLEVPELDLDWRPSAWLANRLHIDRLATDIAILHRLPKFHPGKKPGGPILPGFDIHVGDLDIQTIRIEPGVSGQRRVGRIKGKADIRNGRALVDLAASTDAGDRFTLLLDAEPDRDRFDLDANLHSPKGGVVGKVAGTERPIGLVVRGDGTWKTWKGVAKLDIGAFHVVDLALGVREGNYSLSGTLAPSPLLKGKLQRLTAPRILVTGEAKLADRRLDSTLSLRSPALTIDLAGVLDLAESGFDGVQVNARLLKPPAMFPNMTGNNIRLKVLLNGPFKTAGFDYALTADRAAFDNTGFEVVRAQGRGKLSDPPVKLPVRLTARRVTGVGDVAGGILANLSVDGVLDVTARDVRGNGLRLSSDKLKGKLALFLNLVTGQYDVGISGGLTRYLIPGIGLVDVTSDLKAVPGPGGRGTIVQGTGRGWVRRFDNAFFASLAGGLPQIETGLVRGPDGILLFRNLRLRGPTITITGNGLRRRDGTFYFEGAGSQGEYGPFTMTLDGDISRPRIDLALARPMDALGLSKVMLHLDPNPQGFAYRANGGSRLGPFISNGQILLPAGSPATIGVAALDVANTRASGALQAQTGGFLGRLGLKGGGLDGELIFRPVLGEQEIEAHVALLRAAFPGPPEIRVARGRIDGSLRLDPDGMSITGRASGLGVRYGNVAIGRVRAEAELAGGAGKVTAMVAGNRGRAFAVNADADIAPGRVTLSGQGTLDGRPLRLVTPAQLTQVDDGWQLATTRLQFNGGNATLAGRYTSTALSVDAGVDRMPLTVLDIVVPRLALGGQASGKISYQSVEGSAPTGRADIKVRGLTRSGLVLSSTPVDMGLAAVLSGDRAVARAVVATGGKTLGRAQARLAPLGEGDIATRLMNAPLFAQLRYDGPADTLWRLTGVGTIDVSGPVAIGADVTGRLADPQIRGSLRTSDARIESAVSGTIITNVKAAGRFGGSRLVIDSFSGQTRDDGAVTGRGSVDFALDSGFAMDLAAEARSAVLINRDDIGATVTGPIRITAARGSGLIAGDVTLDRGRFRLGRAAAAEIPRLKVTEINRPADEGDVEAPPMPWGLDLKAKARNRLTVTGLGLDSEWRADLAIKGTIDNPAISGRADLVRGGYEFAGRRFDLERGSIRFLGETPPDPVLDIVAEADMQDLNATIRVSGTAYRPEIKFVSIPALPEDELLSRMLFGTSITNLSAPEAVQLAAAVASLQGGGTGLNPINAVRQAAGLDRLRILPADTTTGQGTSIAAGKYITRKTYVELVTDGQGYSATRIEFQITRWLSLLSSISTIGRTSANVRVSKDY</sequence>
<dbReference type="InterPro" id="IPR007452">
    <property type="entry name" value="TamB_C"/>
</dbReference>
<dbReference type="RefSeq" id="WP_089219018.1">
    <property type="nucleotide sequence ID" value="NZ_FZOS01000006.1"/>
</dbReference>
<keyword evidence="2 5" id="KW-0812">Transmembrane</keyword>
<evidence type="ECO:0000256" key="4">
    <source>
        <dbReference type="ARBA" id="ARBA00023136"/>
    </source>
</evidence>
<keyword evidence="4 5" id="KW-0472">Membrane</keyword>
<dbReference type="PANTHER" id="PTHR36985:SF1">
    <property type="entry name" value="TRANSLOCATION AND ASSEMBLY MODULE SUBUNIT TAMB"/>
    <property type="match status" value="1"/>
</dbReference>
<organism evidence="7 8">
    <name type="scientific">Edaphosphingomonas laterariae</name>
    <dbReference type="NCBI Taxonomy" id="861865"/>
    <lineage>
        <taxon>Bacteria</taxon>
        <taxon>Pseudomonadati</taxon>
        <taxon>Pseudomonadota</taxon>
        <taxon>Alphaproteobacteria</taxon>
        <taxon>Sphingomonadales</taxon>
        <taxon>Rhizorhabdaceae</taxon>
        <taxon>Edaphosphingomonas</taxon>
    </lineage>
</organism>
<dbReference type="GO" id="GO:0009306">
    <property type="term" value="P:protein secretion"/>
    <property type="evidence" value="ECO:0007669"/>
    <property type="project" value="InterPro"/>
</dbReference>
<evidence type="ECO:0000256" key="3">
    <source>
        <dbReference type="ARBA" id="ARBA00022989"/>
    </source>
</evidence>
<evidence type="ECO:0000313" key="7">
    <source>
        <dbReference type="EMBL" id="SNS42513.1"/>
    </source>
</evidence>
<gene>
    <name evidence="7" type="ORF">SAMN06295912_10675</name>
</gene>
<dbReference type="PANTHER" id="PTHR36985">
    <property type="entry name" value="TRANSLOCATION AND ASSEMBLY MODULE SUBUNIT TAMB"/>
    <property type="match status" value="1"/>
</dbReference>
<feature type="transmembrane region" description="Helical" evidence="5">
    <location>
        <begin position="27"/>
        <end position="46"/>
    </location>
</feature>
<evidence type="ECO:0000259" key="6">
    <source>
        <dbReference type="Pfam" id="PF04357"/>
    </source>
</evidence>
<proteinExistence type="predicted"/>
<dbReference type="GO" id="GO:0005886">
    <property type="term" value="C:plasma membrane"/>
    <property type="evidence" value="ECO:0007669"/>
    <property type="project" value="InterPro"/>
</dbReference>
<reference evidence="8" key="1">
    <citation type="submission" date="2017-06" db="EMBL/GenBank/DDBJ databases">
        <authorList>
            <person name="Varghese N."/>
            <person name="Submissions S."/>
        </authorList>
    </citation>
    <scope>NUCLEOTIDE SEQUENCE [LARGE SCALE GENOMIC DNA]</scope>
    <source>
        <strain evidence="8">LNB2</strain>
    </source>
</reference>